<dbReference type="Pfam" id="PF00531">
    <property type="entry name" value="Death"/>
    <property type="match status" value="1"/>
</dbReference>
<dbReference type="SUPFAM" id="SSF48403">
    <property type="entry name" value="Ankyrin repeat"/>
    <property type="match status" value="1"/>
</dbReference>
<dbReference type="PROSITE" id="PS50088">
    <property type="entry name" value="ANK_REPEAT"/>
    <property type="match status" value="8"/>
</dbReference>
<dbReference type="Proteomes" id="UP000694846">
    <property type="component" value="Unplaced"/>
</dbReference>
<evidence type="ECO:0000256" key="3">
    <source>
        <dbReference type="PROSITE-ProRule" id="PRU00023"/>
    </source>
</evidence>
<feature type="repeat" description="ANK" evidence="3">
    <location>
        <begin position="238"/>
        <end position="270"/>
    </location>
</feature>
<evidence type="ECO:0000256" key="2">
    <source>
        <dbReference type="ARBA" id="ARBA00023043"/>
    </source>
</evidence>
<accession>A0A8B8FMT1</accession>
<feature type="region of interest" description="Disordered" evidence="4">
    <location>
        <begin position="14"/>
        <end position="33"/>
    </location>
</feature>
<feature type="repeat" description="ANK" evidence="3">
    <location>
        <begin position="71"/>
        <end position="103"/>
    </location>
</feature>
<dbReference type="InterPro" id="IPR036770">
    <property type="entry name" value="Ankyrin_rpt-contain_sf"/>
</dbReference>
<feature type="repeat" description="ANK" evidence="3">
    <location>
        <begin position="337"/>
        <end position="369"/>
    </location>
</feature>
<dbReference type="GeneID" id="112684594"/>
<dbReference type="PROSITE" id="PS50297">
    <property type="entry name" value="ANK_REP_REGION"/>
    <property type="match status" value="8"/>
</dbReference>
<name>A0A8B8FMT1_9HEMI</name>
<feature type="repeat" description="ANK" evidence="3">
    <location>
        <begin position="205"/>
        <end position="237"/>
    </location>
</feature>
<feature type="repeat" description="ANK" evidence="3">
    <location>
        <begin position="104"/>
        <end position="136"/>
    </location>
</feature>
<dbReference type="Gene3D" id="1.10.533.10">
    <property type="entry name" value="Death Domain, Fas"/>
    <property type="match status" value="1"/>
</dbReference>
<dbReference type="SUPFAM" id="SSF47986">
    <property type="entry name" value="DEATH domain"/>
    <property type="match status" value="1"/>
</dbReference>
<feature type="domain" description="Death" evidence="5">
    <location>
        <begin position="450"/>
        <end position="523"/>
    </location>
</feature>
<dbReference type="AlphaFoldDB" id="A0A8B8FMT1"/>
<evidence type="ECO:0000313" key="7">
    <source>
        <dbReference type="RefSeq" id="XP_025411977.1"/>
    </source>
</evidence>
<feature type="repeat" description="ANK" evidence="3">
    <location>
        <begin position="271"/>
        <end position="303"/>
    </location>
</feature>
<feature type="repeat" description="ANK" evidence="3">
    <location>
        <begin position="172"/>
        <end position="204"/>
    </location>
</feature>
<dbReference type="SMART" id="SM00005">
    <property type="entry name" value="DEATH"/>
    <property type="match status" value="1"/>
</dbReference>
<organism evidence="6 7">
    <name type="scientific">Sipha flava</name>
    <name type="common">yellow sugarcane aphid</name>
    <dbReference type="NCBI Taxonomy" id="143950"/>
    <lineage>
        <taxon>Eukaryota</taxon>
        <taxon>Metazoa</taxon>
        <taxon>Ecdysozoa</taxon>
        <taxon>Arthropoda</taxon>
        <taxon>Hexapoda</taxon>
        <taxon>Insecta</taxon>
        <taxon>Pterygota</taxon>
        <taxon>Neoptera</taxon>
        <taxon>Paraneoptera</taxon>
        <taxon>Hemiptera</taxon>
        <taxon>Sternorrhyncha</taxon>
        <taxon>Aphidomorpha</taxon>
        <taxon>Aphidoidea</taxon>
        <taxon>Aphididae</taxon>
        <taxon>Sipha</taxon>
    </lineage>
</organism>
<protein>
    <submittedName>
        <fullName evidence="7">Ankyrin repeat and death domain-containing protein 1A-like isoform X1</fullName>
    </submittedName>
</protein>
<dbReference type="OrthoDB" id="6485221at2759"/>
<evidence type="ECO:0000259" key="5">
    <source>
        <dbReference type="PROSITE" id="PS50017"/>
    </source>
</evidence>
<keyword evidence="1" id="KW-0677">Repeat</keyword>
<dbReference type="Pfam" id="PF12796">
    <property type="entry name" value="Ank_2"/>
    <property type="match status" value="4"/>
</dbReference>
<dbReference type="InterPro" id="IPR002110">
    <property type="entry name" value="Ankyrin_rpt"/>
</dbReference>
<reference evidence="7" key="1">
    <citation type="submission" date="2025-08" db="UniProtKB">
        <authorList>
            <consortium name="RefSeq"/>
        </authorList>
    </citation>
    <scope>IDENTIFICATION</scope>
    <source>
        <tissue evidence="7">Whole body</tissue>
    </source>
</reference>
<evidence type="ECO:0000256" key="1">
    <source>
        <dbReference type="ARBA" id="ARBA00022737"/>
    </source>
</evidence>
<dbReference type="PROSITE" id="PS50017">
    <property type="entry name" value="DEATH_DOMAIN"/>
    <property type="match status" value="1"/>
</dbReference>
<dbReference type="CDD" id="cd01670">
    <property type="entry name" value="Death"/>
    <property type="match status" value="1"/>
</dbReference>
<feature type="repeat" description="ANK" evidence="3">
    <location>
        <begin position="304"/>
        <end position="336"/>
    </location>
</feature>
<dbReference type="GO" id="GO:0007165">
    <property type="term" value="P:signal transduction"/>
    <property type="evidence" value="ECO:0007669"/>
    <property type="project" value="InterPro"/>
</dbReference>
<dbReference type="PRINTS" id="PR01415">
    <property type="entry name" value="ANKYRIN"/>
</dbReference>
<dbReference type="Gene3D" id="1.25.40.20">
    <property type="entry name" value="Ankyrin repeat-containing domain"/>
    <property type="match status" value="4"/>
</dbReference>
<dbReference type="PANTHER" id="PTHR24173">
    <property type="entry name" value="ANKYRIN REPEAT CONTAINING"/>
    <property type="match status" value="1"/>
</dbReference>
<dbReference type="PANTHER" id="PTHR24173:SF74">
    <property type="entry name" value="ANKYRIN REPEAT DOMAIN-CONTAINING PROTEIN 16"/>
    <property type="match status" value="1"/>
</dbReference>
<evidence type="ECO:0000313" key="6">
    <source>
        <dbReference type="Proteomes" id="UP000694846"/>
    </source>
</evidence>
<dbReference type="SMART" id="SM00248">
    <property type="entry name" value="ANK"/>
    <property type="match status" value="11"/>
</dbReference>
<evidence type="ECO:0000256" key="4">
    <source>
        <dbReference type="SAM" id="MobiDB-lite"/>
    </source>
</evidence>
<dbReference type="InterPro" id="IPR011029">
    <property type="entry name" value="DEATH-like_dom_sf"/>
</dbReference>
<sequence length="542" mass="60314">MLRVDDCVVLRRVSMGGGEENPEPPTDTGSRRTSNVLKNELLLHEAVIKNDPEAVQRVIKEPLDVNSRNNYGRAPIHWASSRGNTEIMEMLINAKCDIEAKDKYGMRPILMAAWHGHTDAVQMLINYGASVNTINKKQYTLLMCAARNNRLSVVNFLLDNIDDVGLDAFDTDHQTALHHAAIAGHTHVVRRLVHAGANTSTTNKQGRTPLHSACEKGHVDVVDFLLGHGADMLAKDEEQNSPLHVAVENKQTLVVQMLLEAGNPTNLENSKGLTALHIASSHGCRGIVEMLLSADCDIDRQSKNGNTPLHMACLSNNVVIAEILIAKGADLNALNTRLQSPIHIAAEQGYSEICKLLLSAGANIEQREQGGKTPLYIAARGSFTAIVDMIIKTARLEYTPKKRTRPKTPEERRKWKCNPDLDVSIALQETDQNLEMILRKLAHKQLSPGEWKKLAHLWAFTDEQIKAIEHQYIGPSSYKQHGYRMLRIWVDSLGPDLDPIEELIDSLNTIEKKNLADAICKKLMRQKEKSEKKPDDKTCVVS</sequence>
<dbReference type="InterPro" id="IPR000488">
    <property type="entry name" value="Death_dom"/>
</dbReference>
<keyword evidence="6" id="KW-1185">Reference proteome</keyword>
<dbReference type="RefSeq" id="XP_025411977.1">
    <property type="nucleotide sequence ID" value="XM_025556192.1"/>
</dbReference>
<proteinExistence type="predicted"/>
<gene>
    <name evidence="7" type="primary">LOC112684594</name>
</gene>
<keyword evidence="2 3" id="KW-0040">ANK repeat</keyword>